<dbReference type="HOGENOM" id="CLU_1826795_0_0_1"/>
<name>A0A0D1YH90_9PEZI</name>
<dbReference type="GeneID" id="27316210"/>
<gene>
    <name evidence="1" type="ORF">PV09_08237</name>
</gene>
<dbReference type="VEuPathDB" id="FungiDB:PV09_08237"/>
<dbReference type="AlphaFoldDB" id="A0A0D1YH90"/>
<proteinExistence type="predicted"/>
<evidence type="ECO:0000313" key="2">
    <source>
        <dbReference type="Proteomes" id="UP000053259"/>
    </source>
</evidence>
<accession>A0A0D1YH90</accession>
<reference evidence="1 2" key="1">
    <citation type="submission" date="2015-01" db="EMBL/GenBank/DDBJ databases">
        <title>The Genome Sequence of Ochroconis gallopava CBS43764.</title>
        <authorList>
            <consortium name="The Broad Institute Genomics Platform"/>
            <person name="Cuomo C."/>
            <person name="de Hoog S."/>
            <person name="Gorbushina A."/>
            <person name="Stielow B."/>
            <person name="Teixiera M."/>
            <person name="Abouelleil A."/>
            <person name="Chapman S.B."/>
            <person name="Priest M."/>
            <person name="Young S.K."/>
            <person name="Wortman J."/>
            <person name="Nusbaum C."/>
            <person name="Birren B."/>
        </authorList>
    </citation>
    <scope>NUCLEOTIDE SEQUENCE [LARGE SCALE GENOMIC DNA]</scope>
    <source>
        <strain evidence="1 2">CBS 43764</strain>
    </source>
</reference>
<dbReference type="InParanoid" id="A0A0D1YH90"/>
<protein>
    <submittedName>
        <fullName evidence="1">Uncharacterized protein</fullName>
    </submittedName>
</protein>
<dbReference type="RefSeq" id="XP_016210066.1">
    <property type="nucleotide sequence ID" value="XM_016362101.1"/>
</dbReference>
<dbReference type="EMBL" id="KN847566">
    <property type="protein sequence ID" value="KIW00197.1"/>
    <property type="molecule type" value="Genomic_DNA"/>
</dbReference>
<dbReference type="Proteomes" id="UP000053259">
    <property type="component" value="Unassembled WGS sequence"/>
</dbReference>
<organism evidence="1 2">
    <name type="scientific">Verruconis gallopava</name>
    <dbReference type="NCBI Taxonomy" id="253628"/>
    <lineage>
        <taxon>Eukaryota</taxon>
        <taxon>Fungi</taxon>
        <taxon>Dikarya</taxon>
        <taxon>Ascomycota</taxon>
        <taxon>Pezizomycotina</taxon>
        <taxon>Dothideomycetes</taxon>
        <taxon>Pleosporomycetidae</taxon>
        <taxon>Venturiales</taxon>
        <taxon>Sympoventuriaceae</taxon>
        <taxon>Verruconis</taxon>
    </lineage>
</organism>
<sequence length="141" mass="15857">MGLLSYTLRHDSYAAHRPLARLVTCSSFLCFSPLPTEQHKTNGQCQMPSNSSLFVPPPPPFLLLKGEVVFEGATTVVGALLLRRESCARQDVRLCSRAQTHTRRHGACAPSFACMSRCHSLTTCTTHHQNDYYCHYEDDHY</sequence>
<evidence type="ECO:0000313" key="1">
    <source>
        <dbReference type="EMBL" id="KIW00197.1"/>
    </source>
</evidence>
<keyword evidence="2" id="KW-1185">Reference proteome</keyword>